<protein>
    <submittedName>
        <fullName evidence="2">Uncharacterized protein</fullName>
    </submittedName>
</protein>
<proteinExistence type="predicted"/>
<comment type="caution">
    <text evidence="2">The sequence shown here is derived from an EMBL/GenBank/DDBJ whole genome shotgun (WGS) entry which is preliminary data.</text>
</comment>
<dbReference type="EMBL" id="JAQQFN010000002">
    <property type="protein sequence ID" value="MFL9882035.1"/>
    <property type="molecule type" value="Genomic_DNA"/>
</dbReference>
<evidence type="ECO:0000313" key="3">
    <source>
        <dbReference type="Proteomes" id="UP001629249"/>
    </source>
</evidence>
<keyword evidence="3" id="KW-1185">Reference proteome</keyword>
<reference evidence="2 3" key="1">
    <citation type="journal article" date="2024" name="Chem. Sci.">
        <title>Discovery of megapolipeptins by genome mining of a Burkholderiales bacteria collection.</title>
        <authorList>
            <person name="Paulo B.S."/>
            <person name="Recchia M.J.J."/>
            <person name="Lee S."/>
            <person name="Fergusson C.H."/>
            <person name="Romanowski S.B."/>
            <person name="Hernandez A."/>
            <person name="Krull N."/>
            <person name="Liu D.Y."/>
            <person name="Cavanagh H."/>
            <person name="Bos A."/>
            <person name="Gray C.A."/>
            <person name="Murphy B.T."/>
            <person name="Linington R.G."/>
            <person name="Eustaquio A.S."/>
        </authorList>
    </citation>
    <scope>NUCLEOTIDE SEQUENCE [LARGE SCALE GENOMIC DNA]</scope>
    <source>
        <strain evidence="2 3">RL16-012-BIC-B</strain>
    </source>
</reference>
<accession>A0ABW8ZHI8</accession>
<evidence type="ECO:0000256" key="1">
    <source>
        <dbReference type="SAM" id="MobiDB-lite"/>
    </source>
</evidence>
<dbReference type="Proteomes" id="UP001629249">
    <property type="component" value="Unassembled WGS sequence"/>
</dbReference>
<gene>
    <name evidence="2" type="ORF">PQR66_03305</name>
</gene>
<evidence type="ECO:0000313" key="2">
    <source>
        <dbReference type="EMBL" id="MFL9882035.1"/>
    </source>
</evidence>
<name>A0ABW8ZHI8_9BURK</name>
<feature type="region of interest" description="Disordered" evidence="1">
    <location>
        <begin position="1"/>
        <end position="26"/>
    </location>
</feature>
<sequence length="59" mass="6390">MNQTQQTQERGGKPQRAPLTEKDLGGVPDSVLRWMARHAKGNDLAVVGGALVARHFGTH</sequence>
<organism evidence="2 3">
    <name type="scientific">Paraburkholderia agricolaris</name>
    <dbReference type="NCBI Taxonomy" id="2152888"/>
    <lineage>
        <taxon>Bacteria</taxon>
        <taxon>Pseudomonadati</taxon>
        <taxon>Pseudomonadota</taxon>
        <taxon>Betaproteobacteria</taxon>
        <taxon>Burkholderiales</taxon>
        <taxon>Burkholderiaceae</taxon>
        <taxon>Paraburkholderia</taxon>
    </lineage>
</organism>
<dbReference type="RefSeq" id="WP_408331889.1">
    <property type="nucleotide sequence ID" value="NZ_JAQQFH010000024.1"/>
</dbReference>